<dbReference type="EMBL" id="CP090065">
    <property type="protein sequence ID" value="UVO06860.1"/>
    <property type="molecule type" value="Genomic_DNA"/>
</dbReference>
<evidence type="ECO:0000313" key="3">
    <source>
        <dbReference type="Proteomes" id="UP001059272"/>
    </source>
</evidence>
<evidence type="ECO:0000313" key="2">
    <source>
        <dbReference type="EMBL" id="UVO06860.1"/>
    </source>
</evidence>
<proteinExistence type="predicted"/>
<dbReference type="RefSeq" id="WP_258882541.1">
    <property type="nucleotide sequence ID" value="NZ_CP090065.1"/>
</dbReference>
<dbReference type="PANTHER" id="PTHR43179:SF7">
    <property type="entry name" value="RHAMNOSYLTRANSFERASE WBBL"/>
    <property type="match status" value="1"/>
</dbReference>
<dbReference type="Gene3D" id="3.40.50.2000">
    <property type="entry name" value="Glycogen Phosphorylase B"/>
    <property type="match status" value="1"/>
</dbReference>
<dbReference type="KEGG" id="ppoo:LW347_13120"/>
<dbReference type="InterPro" id="IPR029044">
    <property type="entry name" value="Nucleotide-diphossugar_trans"/>
</dbReference>
<evidence type="ECO:0000259" key="1">
    <source>
        <dbReference type="Pfam" id="PF00535"/>
    </source>
</evidence>
<dbReference type="Pfam" id="PF00535">
    <property type="entry name" value="Glycos_transf_2"/>
    <property type="match status" value="1"/>
</dbReference>
<feature type="domain" description="Glycosyltransferase 2-like" evidence="1">
    <location>
        <begin position="580"/>
        <end position="690"/>
    </location>
</feature>
<name>A0AAE9SY97_9GAMM</name>
<sequence length="1170" mass="133922">MMNKKFKYPYLITAPGYIESSLGIQVMHRLCHLINQHGGEAYVVSSLTNPEWNTPQLTIEKYNEYKESGKVFIAIYPEIESGNPLEAPVCVRYMLNKEGVMNGNNIDAGEDDLFFFYRQEFAENEANANLLMISTYDLSVFCDDVAEKDLDLLYLNRVPRNAVDFSTLPENIKVLSMKQPLSLNELAKVLKRGRVMYSYESSGTCALAGLCGCPVVARVALGYEKYAITEHTSKDVGNADVAWDDSPQELERVKANLYKYKEFFEGLESVSNQQIFTFLDITQDKAQDFYDSNYKENVVRWVEQQTLSPERVALVSKNINELVSPQTIYVCIYDSSKSWHAVLTTLESLLPVNRMYSRLNCIVFTDEKYTLSKDFDSWVSLHETTKLSATIKDITIEQCFNWLQYVRAGVTFIADRFFSAMCYLNKVSEYSAIYPDKIFINDSDELESAFLPNFSIDYFLGYPHAFFVGCFFHQSIFRDNIFYNEVLPDSFDFDILIRVVTEKGNSSIGHFPEPLLISDSKKELNIDSSKIEQLVGRYLSEKGYVNSLILHNASGGCRIVYGHNKDLPKISIIVIDNGNVSLLQRCVMGVLEKSKYTHYEVLILSCYTEIEENRYWLEEVSKIDPNRIKVILSPYQESRARLNNIAANQASGDYLLLLDVAVFPVHDEWLENLVNHCLRDDVGCVGSKVINLNKKIYSAGMVLGLNGVGESPFLGSDYLAPGYMHRLAIEQNYSALPLLCLLVKRSVYQYVGGVDESLAEGYLADIDLSLKIRDAGYLSVWTPYSIVATDLSPEKNDRNNEACSEQERAIYHKWGDIIANDPAYNKNLSLTRDYRIEKYIRPRELSLEPQRLPRIMLFSGGCNPIEIYRLDEPFYKMRYNGMVEGAVASDSLVISDFLQTKPDVIITQNYIQSRKIIDFKSMKDCFSIYDMNYYESRNFDDSKNKKEYLNKIKENLASFDRVIVGAEALAEQYGRVHHDIQVLPTYLPHFWNDLALKGRGSDKPRVGCITLDLSDEDIELVSNVIRDFFHHVTWVFLGAYPPKLKPFIHEYHRYHGFTHYPQQLASLNLDFAIAPLADNHANRARSNIRLLEFGICGIPVICSDVLCYKGSLSVNAVKNRYKDWSSAMSQYIHDVDSARKVGAVLKSEVQENWMLNQKNLEIIKKIWLPR</sequence>
<reference evidence="2" key="1">
    <citation type="submission" date="2021-12" db="EMBL/GenBank/DDBJ databases">
        <title>Genome sequence of novel Pectobacterium sp. causing blackleg.</title>
        <authorList>
            <person name="Wang J."/>
        </authorList>
    </citation>
    <scope>NUCLEOTIDE SEQUENCE</scope>
    <source>
        <strain evidence="2">BY21311</strain>
    </source>
</reference>
<organism evidence="2 3">
    <name type="scientific">Pectobacterium polonicum</name>
    <dbReference type="NCBI Taxonomy" id="2485124"/>
    <lineage>
        <taxon>Bacteria</taxon>
        <taxon>Pseudomonadati</taxon>
        <taxon>Pseudomonadota</taxon>
        <taxon>Gammaproteobacteria</taxon>
        <taxon>Enterobacterales</taxon>
        <taxon>Pectobacteriaceae</taxon>
        <taxon>Pectobacterium</taxon>
    </lineage>
</organism>
<protein>
    <recommendedName>
        <fullName evidence="1">Glycosyltransferase 2-like domain-containing protein</fullName>
    </recommendedName>
</protein>
<accession>A0AAE9SY97</accession>
<dbReference type="InterPro" id="IPR001173">
    <property type="entry name" value="Glyco_trans_2-like"/>
</dbReference>
<dbReference type="Gene3D" id="3.90.550.10">
    <property type="entry name" value="Spore Coat Polysaccharide Biosynthesis Protein SpsA, Chain A"/>
    <property type="match status" value="1"/>
</dbReference>
<gene>
    <name evidence="2" type="ORF">LW347_13120</name>
</gene>
<dbReference type="Proteomes" id="UP001059272">
    <property type="component" value="Chromosome"/>
</dbReference>
<dbReference type="AlphaFoldDB" id="A0AAE9SY97"/>
<dbReference type="PANTHER" id="PTHR43179">
    <property type="entry name" value="RHAMNOSYLTRANSFERASE WBBL"/>
    <property type="match status" value="1"/>
</dbReference>
<dbReference type="SUPFAM" id="SSF53448">
    <property type="entry name" value="Nucleotide-diphospho-sugar transferases"/>
    <property type="match status" value="1"/>
</dbReference>